<evidence type="ECO:0000313" key="6">
    <source>
        <dbReference type="Proteomes" id="UP000319801"/>
    </source>
</evidence>
<dbReference type="GO" id="GO:0009897">
    <property type="term" value="C:external side of plasma membrane"/>
    <property type="evidence" value="ECO:0007669"/>
    <property type="project" value="TreeGrafter"/>
</dbReference>
<dbReference type="GO" id="GO:0005615">
    <property type="term" value="C:extracellular space"/>
    <property type="evidence" value="ECO:0007669"/>
    <property type="project" value="TreeGrafter"/>
</dbReference>
<dbReference type="PRINTS" id="PR01638">
    <property type="entry name" value="MHCCLASSI"/>
</dbReference>
<feature type="domain" description="Ig-like" evidence="4">
    <location>
        <begin position="563"/>
        <end position="652"/>
    </location>
</feature>
<dbReference type="SMART" id="SM00407">
    <property type="entry name" value="IGc1"/>
    <property type="match status" value="2"/>
</dbReference>
<name>A0A556TM79_BAGYA</name>
<dbReference type="Pfam" id="PF00129">
    <property type="entry name" value="MHC_I"/>
    <property type="match status" value="2"/>
</dbReference>
<dbReference type="SUPFAM" id="SSF54452">
    <property type="entry name" value="MHC antigen-recognition domain"/>
    <property type="match status" value="2"/>
</dbReference>
<dbReference type="Pfam" id="PF07654">
    <property type="entry name" value="C1-set"/>
    <property type="match status" value="2"/>
</dbReference>
<dbReference type="InterPro" id="IPR007110">
    <property type="entry name" value="Ig-like_dom"/>
</dbReference>
<accession>A0A556TM79</accession>
<sequence length="660" mass="75802">MDLCVRKLETNNSCSSVCVMVGRIIFKGEGEQTRKRPEELCWKMKVQMFHICSSLLTSLLLLCPEGSLSFPPHPFLPDYEAALIQAWVDRVEKMEMMEMMQPDRRALRASVKHPMMEIYKRGEDEVYMDEDTHSLFYTYTALSTPVDLPGIYQFIALGSLDDRELDYYNSQTRVKVPRQEWMKEKMPQDYWNKGTQSRLSKEQWFKVNVDILIDRMRHNKTDLHVLQWRHGCVIESENGSSKFVKGIDEYSYDGTEFLSFDEVQSRWIAPVQAAEPTKRKWDGVDILNQYTSSYLKKECVDWLNKFLDLGQEELKQHSPPDVHLFVKKSVKDSKELTLTCLATGFYSKDVQVCLRKGRTSIPEHLLTSSGVRPNGDGTYQLRKSLEILEDEKALFDCQVSHSTLIKPITVSPGNNIQCLDCSVPVLWSVTGGLVGGALLTLAVIAGKVPRQEWMKEKMPQDYWNKGTQSRLSKEQWFKVNVDILIDRMRHNKTATTGTEFLSFDEVQSRWIAPVQAAEPTKRKWDGVDILNQYTSSYLKKECVDWLNKFLDLGQEELKQHSPPDVHLFVKKSVKDSKELTLTCLATGFYSKDVQVCLRKGRTSIPEHLLTSSGVRPNGDGTYQLRKSLEILEDEKALFDCQVSHSTLIKPITTGGGERRK</sequence>
<proteinExistence type="inferred from homology"/>
<evidence type="ECO:0000313" key="5">
    <source>
        <dbReference type="EMBL" id="TSK20283.1"/>
    </source>
</evidence>
<dbReference type="InterPro" id="IPR036179">
    <property type="entry name" value="Ig-like_dom_sf"/>
</dbReference>
<dbReference type="InterPro" id="IPR050208">
    <property type="entry name" value="MHC_class-I_related"/>
</dbReference>
<dbReference type="InterPro" id="IPR037055">
    <property type="entry name" value="MHC_I-like_Ag-recog_sf"/>
</dbReference>
<protein>
    <submittedName>
        <fullName evidence="5">H-2 class I histocompatibility antigen, L-D alpha chain</fullName>
    </submittedName>
</protein>
<dbReference type="PANTHER" id="PTHR16675">
    <property type="entry name" value="MHC CLASS I-RELATED"/>
    <property type="match status" value="1"/>
</dbReference>
<dbReference type="InterPro" id="IPR003597">
    <property type="entry name" value="Ig_C1-set"/>
</dbReference>
<dbReference type="Gene3D" id="3.30.500.10">
    <property type="entry name" value="MHC class I-like antigen recognition-like"/>
    <property type="match status" value="3"/>
</dbReference>
<dbReference type="PANTHER" id="PTHR16675:SF193">
    <property type="entry name" value="LOC571647 PROTEIN-RELATED"/>
    <property type="match status" value="1"/>
</dbReference>
<dbReference type="InterPro" id="IPR003006">
    <property type="entry name" value="Ig/MHC_CS"/>
</dbReference>
<evidence type="ECO:0000256" key="1">
    <source>
        <dbReference type="ARBA" id="ARBA00023180"/>
    </source>
</evidence>
<gene>
    <name evidence="5" type="ORF">Baya_1831</name>
</gene>
<keyword evidence="1" id="KW-0325">Glycoprotein</keyword>
<feature type="domain" description="Ig-like" evidence="4">
    <location>
        <begin position="320"/>
        <end position="411"/>
    </location>
</feature>
<dbReference type="GO" id="GO:0006955">
    <property type="term" value="P:immune response"/>
    <property type="evidence" value="ECO:0007669"/>
    <property type="project" value="TreeGrafter"/>
</dbReference>
<keyword evidence="6" id="KW-1185">Reference proteome</keyword>
<comment type="caution">
    <text evidence="5">The sequence shown here is derived from an EMBL/GenBank/DDBJ whole genome shotgun (WGS) entry which is preliminary data.</text>
</comment>
<dbReference type="PROSITE" id="PS50835">
    <property type="entry name" value="IG_LIKE"/>
    <property type="match status" value="2"/>
</dbReference>
<dbReference type="FunFam" id="3.30.500.10:FF:000005">
    <property type="entry name" value="MHC class I antigen ZKA transcript variant 1"/>
    <property type="match status" value="1"/>
</dbReference>
<evidence type="ECO:0000256" key="2">
    <source>
        <dbReference type="ARBA" id="ARBA00023319"/>
    </source>
</evidence>
<organism evidence="5 6">
    <name type="scientific">Bagarius yarrelli</name>
    <name type="common">Goonch</name>
    <name type="synonym">Bagrus yarrelli</name>
    <dbReference type="NCBI Taxonomy" id="175774"/>
    <lineage>
        <taxon>Eukaryota</taxon>
        <taxon>Metazoa</taxon>
        <taxon>Chordata</taxon>
        <taxon>Craniata</taxon>
        <taxon>Vertebrata</taxon>
        <taxon>Euteleostomi</taxon>
        <taxon>Actinopterygii</taxon>
        <taxon>Neopterygii</taxon>
        <taxon>Teleostei</taxon>
        <taxon>Ostariophysi</taxon>
        <taxon>Siluriformes</taxon>
        <taxon>Sisoridae</taxon>
        <taxon>Sisorinae</taxon>
        <taxon>Bagarius</taxon>
    </lineage>
</organism>
<dbReference type="PROSITE" id="PS00290">
    <property type="entry name" value="IG_MHC"/>
    <property type="match status" value="2"/>
</dbReference>
<keyword evidence="2" id="KW-0393">Immunoglobulin domain</keyword>
<dbReference type="EMBL" id="VCAZ01000005">
    <property type="protein sequence ID" value="TSK20283.1"/>
    <property type="molecule type" value="Genomic_DNA"/>
</dbReference>
<dbReference type="InterPro" id="IPR011162">
    <property type="entry name" value="MHC_I/II-like_Ag-recog"/>
</dbReference>
<dbReference type="OrthoDB" id="8890485at2759"/>
<dbReference type="InterPro" id="IPR011161">
    <property type="entry name" value="MHC_I-like_Ag-recog"/>
</dbReference>
<evidence type="ECO:0000256" key="3">
    <source>
        <dbReference type="RuleBase" id="RU004439"/>
    </source>
</evidence>
<dbReference type="Proteomes" id="UP000319801">
    <property type="component" value="Unassembled WGS sequence"/>
</dbReference>
<dbReference type="AlphaFoldDB" id="A0A556TM79"/>
<dbReference type="InterPro" id="IPR001039">
    <property type="entry name" value="MHC_I_a_a1/a2"/>
</dbReference>
<dbReference type="Gene3D" id="2.60.40.10">
    <property type="entry name" value="Immunoglobulins"/>
    <property type="match status" value="2"/>
</dbReference>
<reference evidence="5 6" key="1">
    <citation type="journal article" date="2019" name="Genome Biol. Evol.">
        <title>Whole-Genome Sequencing of the Giant Devil Catfish, Bagarius yarrelli.</title>
        <authorList>
            <person name="Jiang W."/>
            <person name="Lv Y."/>
            <person name="Cheng L."/>
            <person name="Yang K."/>
            <person name="Chao B."/>
            <person name="Wang X."/>
            <person name="Li Y."/>
            <person name="Pan X."/>
            <person name="You X."/>
            <person name="Zhang Y."/>
            <person name="Yang J."/>
            <person name="Li J."/>
            <person name="Zhang X."/>
            <person name="Liu S."/>
            <person name="Sun C."/>
            <person name="Yang J."/>
            <person name="Shi Q."/>
        </authorList>
    </citation>
    <scope>NUCLEOTIDE SEQUENCE [LARGE SCALE GENOMIC DNA]</scope>
    <source>
        <strain evidence="5">JWS20170419001</strain>
        <tissue evidence="5">Muscle</tissue>
    </source>
</reference>
<evidence type="ECO:0000259" key="4">
    <source>
        <dbReference type="PROSITE" id="PS50835"/>
    </source>
</evidence>
<dbReference type="InterPro" id="IPR013783">
    <property type="entry name" value="Ig-like_fold"/>
</dbReference>
<comment type="similarity">
    <text evidence="3">Belongs to the MHC class I family.</text>
</comment>
<dbReference type="SUPFAM" id="SSF48726">
    <property type="entry name" value="Immunoglobulin"/>
    <property type="match status" value="2"/>
</dbReference>